<dbReference type="InterPro" id="IPR002575">
    <property type="entry name" value="Aminoglycoside_PTrfase"/>
</dbReference>
<dbReference type="EMBL" id="CAKKNE010000001">
    <property type="protein sequence ID" value="CAH0365797.1"/>
    <property type="molecule type" value="Genomic_DNA"/>
</dbReference>
<accession>A0A8J2WRH8</accession>
<dbReference type="InterPro" id="IPR052961">
    <property type="entry name" value="Oxido-Kinase-like_Enzymes"/>
</dbReference>
<dbReference type="AlphaFoldDB" id="A0A8J2WRH8"/>
<sequence>MAAQHDMSADIKLAEQNASSIILGIDGAPHDPQKLTAMLREHGMAQTVISCELVHELAQPNSITGALDLALDDGSTKRLFVKKMTAAQVAHKAWNDRRRSLLYMRNEVRFYSEFPELKERGVRYPTVYGVEDQLEKVTGQLGGAVPEEPSDLSKCGALLWMEPVLGYDQGSPLPADKSALILSAVARLHSASWEDTNLLKRASERLQHPGGSFALKIRNPAELEKIVANWETFVKNFAEEAPAGFFEKRVNLGERLRRAAPWVAAQLAPAPSDKHACLVHGDLKAMNAFLPRDNPDPDALLIDFASTGVGYGMADVAMHLTHALMPGDLRTHEADLLQRYLRFLGQDYDSKLARRHYELATIDYGRFVLGRFWGAASPDSFWEKRHKSNVALVHRNVPAALHFVERLDAYLAKYEGEISLIT</sequence>
<dbReference type="PANTHER" id="PTHR23020:SF41">
    <property type="entry name" value="AMINOGLYCOSIDE PHOSPHOTRANSFERASE DOMAIN-CONTAINING PROTEIN"/>
    <property type="match status" value="1"/>
</dbReference>
<proteinExistence type="predicted"/>
<dbReference type="PANTHER" id="PTHR23020">
    <property type="entry name" value="UNCHARACTERIZED NUCLEAR HORMONE RECEPTOR-RELATED"/>
    <property type="match status" value="1"/>
</dbReference>
<protein>
    <recommendedName>
        <fullName evidence="1">Aminoglycoside phosphotransferase domain-containing protein</fullName>
    </recommendedName>
</protein>
<evidence type="ECO:0000313" key="2">
    <source>
        <dbReference type="EMBL" id="CAH0365797.1"/>
    </source>
</evidence>
<organism evidence="2 3">
    <name type="scientific">Pelagomonas calceolata</name>
    <dbReference type="NCBI Taxonomy" id="35677"/>
    <lineage>
        <taxon>Eukaryota</taxon>
        <taxon>Sar</taxon>
        <taxon>Stramenopiles</taxon>
        <taxon>Ochrophyta</taxon>
        <taxon>Pelagophyceae</taxon>
        <taxon>Pelagomonadales</taxon>
        <taxon>Pelagomonadaceae</taxon>
        <taxon>Pelagomonas</taxon>
    </lineage>
</organism>
<dbReference type="Proteomes" id="UP000789595">
    <property type="component" value="Unassembled WGS sequence"/>
</dbReference>
<name>A0A8J2WRH8_9STRA</name>
<dbReference type="Pfam" id="PF01636">
    <property type="entry name" value="APH"/>
    <property type="match status" value="1"/>
</dbReference>
<dbReference type="OrthoDB" id="10254945at2759"/>
<evidence type="ECO:0000313" key="3">
    <source>
        <dbReference type="Proteomes" id="UP000789595"/>
    </source>
</evidence>
<keyword evidence="3" id="KW-1185">Reference proteome</keyword>
<reference evidence="2" key="1">
    <citation type="submission" date="2021-11" db="EMBL/GenBank/DDBJ databases">
        <authorList>
            <consortium name="Genoscope - CEA"/>
            <person name="William W."/>
        </authorList>
    </citation>
    <scope>NUCLEOTIDE SEQUENCE</scope>
</reference>
<feature type="domain" description="Aminoglycoside phosphotransferase" evidence="1">
    <location>
        <begin position="233"/>
        <end position="349"/>
    </location>
</feature>
<dbReference type="InterPro" id="IPR011009">
    <property type="entry name" value="Kinase-like_dom_sf"/>
</dbReference>
<dbReference type="Gene3D" id="3.90.1200.10">
    <property type="match status" value="1"/>
</dbReference>
<comment type="caution">
    <text evidence="2">The sequence shown here is derived from an EMBL/GenBank/DDBJ whole genome shotgun (WGS) entry which is preliminary data.</text>
</comment>
<evidence type="ECO:0000259" key="1">
    <source>
        <dbReference type="Pfam" id="PF01636"/>
    </source>
</evidence>
<gene>
    <name evidence="2" type="ORF">PECAL_1P22530</name>
</gene>
<dbReference type="SUPFAM" id="SSF56112">
    <property type="entry name" value="Protein kinase-like (PK-like)"/>
    <property type="match status" value="1"/>
</dbReference>